<dbReference type="PANTHER" id="PTHR23501">
    <property type="entry name" value="MAJOR FACILITATOR SUPERFAMILY"/>
    <property type="match status" value="1"/>
</dbReference>
<dbReference type="PANTHER" id="PTHR23501:SF197">
    <property type="entry name" value="COMD"/>
    <property type="match status" value="1"/>
</dbReference>
<evidence type="ECO:0000256" key="3">
    <source>
        <dbReference type="ARBA" id="ARBA00022475"/>
    </source>
</evidence>
<feature type="transmembrane region" description="Helical" evidence="8">
    <location>
        <begin position="112"/>
        <end position="133"/>
    </location>
</feature>
<reference evidence="10 11" key="1">
    <citation type="journal article" date="2014" name="Int. J. Syst. Evol. Microbiol.">
        <title>Nocardia vulneris sp. nov., isolated from wounds of human patients in North America.</title>
        <authorList>
            <person name="Lasker B.A."/>
            <person name="Bell M."/>
            <person name="Klenk H.P."/>
            <person name="Sproer C."/>
            <person name="Schumann C."/>
            <person name="Schumann P."/>
            <person name="Brown J.M."/>
        </authorList>
    </citation>
    <scope>NUCLEOTIDE SEQUENCE [LARGE SCALE GENOMIC DNA]</scope>
    <source>
        <strain evidence="10 11">W9851</strain>
    </source>
</reference>
<feature type="transmembrane region" description="Helical" evidence="8">
    <location>
        <begin position="87"/>
        <end position="106"/>
    </location>
</feature>
<keyword evidence="4 8" id="KW-0812">Transmembrane</keyword>
<keyword evidence="6 8" id="KW-0472">Membrane</keyword>
<evidence type="ECO:0000256" key="5">
    <source>
        <dbReference type="ARBA" id="ARBA00022989"/>
    </source>
</evidence>
<feature type="transmembrane region" description="Helical" evidence="8">
    <location>
        <begin position="482"/>
        <end position="501"/>
    </location>
</feature>
<keyword evidence="3" id="KW-1003">Cell membrane</keyword>
<dbReference type="InterPro" id="IPR004638">
    <property type="entry name" value="EmrB-like"/>
</dbReference>
<evidence type="ECO:0000259" key="9">
    <source>
        <dbReference type="PROSITE" id="PS50850"/>
    </source>
</evidence>
<comment type="caution">
    <text evidence="10">The sequence shown here is derived from an EMBL/GenBank/DDBJ whole genome shotgun (WGS) entry which is preliminary data.</text>
</comment>
<sequence>MTSTADSPPAPIVLTQKRIWLIFSALIAGMFLASLDQMIVGTAMPTIVGELGGVSHMAWTATSYLLATTIVMPIYGKFGDMFGRRWLFLFAVTAFTAASVGAAASTSFWEFIVFRGLQGVGGGGLMILAQAIIADVVPAKDRGKYMAPMGAVFGITSVAGPLLGGFFADTLGWRWCFWINVPIGIAALVIAFRYLSVPSHRPKTKPDYLGVLLMSAATTLLILITDWGGKQYAWGSATIVSMIAALVIVVAAFVMVEARAEEPMLPLWLFRNRTFVLTSAIGLLVGLVMFAAIGFIPTYLQMATGASASVSGLLLIPMMAGMMITLMGSMTAITKTGKYRVYPPLGALTMLLGMLWLTRLDANTEMWLVSAMLFVIGAGLGLIMQIIVLVVQNAVAPDQIGTATSANNYFREMGGAIGVAIFGSIFTSRLTEGLTDAFMSHGPEVLAAKLDPSGLVPSVVKNLPADLHDAIVGAYVNALVPGFWYLIPGAIVIFVLALFIPQLKLSDEAGMVARGEAVLEKTEPGATTAVAASEEDPDARLVRERA</sequence>
<evidence type="ECO:0000256" key="8">
    <source>
        <dbReference type="SAM" id="Phobius"/>
    </source>
</evidence>
<evidence type="ECO:0000256" key="7">
    <source>
        <dbReference type="SAM" id="MobiDB-lite"/>
    </source>
</evidence>
<name>A0ABR4ZE87_9NOCA</name>
<dbReference type="InterPro" id="IPR020846">
    <property type="entry name" value="MFS_dom"/>
</dbReference>
<protein>
    <submittedName>
        <fullName evidence="10">MFS transporter</fullName>
    </submittedName>
</protein>
<evidence type="ECO:0000256" key="1">
    <source>
        <dbReference type="ARBA" id="ARBA00004651"/>
    </source>
</evidence>
<feature type="transmembrane region" description="Helical" evidence="8">
    <location>
        <begin position="366"/>
        <end position="391"/>
    </location>
</feature>
<feature type="transmembrane region" description="Helical" evidence="8">
    <location>
        <begin position="341"/>
        <end position="360"/>
    </location>
</feature>
<dbReference type="RefSeq" id="WP_043671631.1">
    <property type="nucleotide sequence ID" value="NZ_BDCI01000022.1"/>
</dbReference>
<feature type="region of interest" description="Disordered" evidence="7">
    <location>
        <begin position="524"/>
        <end position="546"/>
    </location>
</feature>
<dbReference type="NCBIfam" id="TIGR00711">
    <property type="entry name" value="efflux_EmrB"/>
    <property type="match status" value="1"/>
</dbReference>
<dbReference type="PROSITE" id="PS50850">
    <property type="entry name" value="MFS"/>
    <property type="match status" value="1"/>
</dbReference>
<feature type="transmembrane region" description="Helical" evidence="8">
    <location>
        <begin position="172"/>
        <end position="195"/>
    </location>
</feature>
<dbReference type="Pfam" id="PF07690">
    <property type="entry name" value="MFS_1"/>
    <property type="match status" value="1"/>
</dbReference>
<feature type="transmembrane region" description="Helical" evidence="8">
    <location>
        <begin position="56"/>
        <end position="75"/>
    </location>
</feature>
<proteinExistence type="predicted"/>
<keyword evidence="5 8" id="KW-1133">Transmembrane helix</keyword>
<keyword evidence="11" id="KW-1185">Reference proteome</keyword>
<accession>A0ABR4ZE87</accession>
<evidence type="ECO:0000256" key="2">
    <source>
        <dbReference type="ARBA" id="ARBA00022448"/>
    </source>
</evidence>
<evidence type="ECO:0000256" key="4">
    <source>
        <dbReference type="ARBA" id="ARBA00022692"/>
    </source>
</evidence>
<gene>
    <name evidence="10" type="ORF">FG87_17590</name>
</gene>
<keyword evidence="2" id="KW-0813">Transport</keyword>
<feature type="transmembrane region" description="Helical" evidence="8">
    <location>
        <begin position="412"/>
        <end position="430"/>
    </location>
</feature>
<evidence type="ECO:0000256" key="6">
    <source>
        <dbReference type="ARBA" id="ARBA00023136"/>
    </source>
</evidence>
<dbReference type="PRINTS" id="PR01036">
    <property type="entry name" value="TCRTETB"/>
</dbReference>
<dbReference type="Proteomes" id="UP000031364">
    <property type="component" value="Unassembled WGS sequence"/>
</dbReference>
<dbReference type="Gene3D" id="1.20.1250.20">
    <property type="entry name" value="MFS general substrate transporter like domains"/>
    <property type="match status" value="1"/>
</dbReference>
<comment type="subcellular location">
    <subcellularLocation>
        <location evidence="1">Cell membrane</location>
        <topology evidence="1">Multi-pass membrane protein</topology>
    </subcellularLocation>
</comment>
<feature type="transmembrane region" description="Helical" evidence="8">
    <location>
        <begin position="145"/>
        <end position="166"/>
    </location>
</feature>
<dbReference type="InterPro" id="IPR036259">
    <property type="entry name" value="MFS_trans_sf"/>
</dbReference>
<feature type="transmembrane region" description="Helical" evidence="8">
    <location>
        <begin position="275"/>
        <end position="296"/>
    </location>
</feature>
<dbReference type="CDD" id="cd17502">
    <property type="entry name" value="MFS_Azr1_MDR_like"/>
    <property type="match status" value="1"/>
</dbReference>
<organism evidence="10 11">
    <name type="scientific">Nocardia vulneris</name>
    <dbReference type="NCBI Taxonomy" id="1141657"/>
    <lineage>
        <taxon>Bacteria</taxon>
        <taxon>Bacillati</taxon>
        <taxon>Actinomycetota</taxon>
        <taxon>Actinomycetes</taxon>
        <taxon>Mycobacteriales</taxon>
        <taxon>Nocardiaceae</taxon>
        <taxon>Nocardia</taxon>
    </lineage>
</organism>
<evidence type="ECO:0000313" key="10">
    <source>
        <dbReference type="EMBL" id="KIA63640.1"/>
    </source>
</evidence>
<feature type="transmembrane region" description="Helical" evidence="8">
    <location>
        <begin position="207"/>
        <end position="225"/>
    </location>
</feature>
<feature type="domain" description="Major facilitator superfamily (MFS) profile" evidence="9">
    <location>
        <begin position="22"/>
        <end position="505"/>
    </location>
</feature>
<feature type="transmembrane region" description="Helical" evidence="8">
    <location>
        <begin position="20"/>
        <end position="44"/>
    </location>
</feature>
<feature type="transmembrane region" description="Helical" evidence="8">
    <location>
        <begin position="231"/>
        <end position="254"/>
    </location>
</feature>
<dbReference type="Gene3D" id="1.20.1720.10">
    <property type="entry name" value="Multidrug resistance protein D"/>
    <property type="match status" value="1"/>
</dbReference>
<dbReference type="InterPro" id="IPR011701">
    <property type="entry name" value="MFS"/>
</dbReference>
<dbReference type="EMBL" id="JNFP01000019">
    <property type="protein sequence ID" value="KIA63640.1"/>
    <property type="molecule type" value="Genomic_DNA"/>
</dbReference>
<dbReference type="SUPFAM" id="SSF103473">
    <property type="entry name" value="MFS general substrate transporter"/>
    <property type="match status" value="1"/>
</dbReference>
<feature type="transmembrane region" description="Helical" evidence="8">
    <location>
        <begin position="308"/>
        <end position="329"/>
    </location>
</feature>
<evidence type="ECO:0000313" key="11">
    <source>
        <dbReference type="Proteomes" id="UP000031364"/>
    </source>
</evidence>